<accession>A0A561R226</accession>
<evidence type="ECO:0000256" key="8">
    <source>
        <dbReference type="HAMAP-Rule" id="MF_01521"/>
    </source>
</evidence>
<dbReference type="HAMAP" id="MF_01521">
    <property type="entry name" value="MntP_pump"/>
    <property type="match status" value="1"/>
</dbReference>
<dbReference type="AlphaFoldDB" id="A0A561R226"/>
<evidence type="ECO:0000256" key="3">
    <source>
        <dbReference type="ARBA" id="ARBA00022692"/>
    </source>
</evidence>
<keyword evidence="6 8" id="KW-0472">Membrane</keyword>
<keyword evidence="1 8" id="KW-0813">Transport</keyword>
<dbReference type="PANTHER" id="PTHR35529:SF1">
    <property type="entry name" value="MANGANESE EFFLUX PUMP MNTP-RELATED"/>
    <property type="match status" value="1"/>
</dbReference>
<protein>
    <recommendedName>
        <fullName evidence="8">Putative manganese efflux pump MntP</fullName>
    </recommendedName>
</protein>
<sequence>MIAISFAWRRQPEKAMRDRWWQRPWGKGVVMPSNQSPNTSYAMSPFTIAALAVGMSIDAFVASVSRGAAFKRPPLKEALRTGIVFGVVEMITPLIGWLAGIVASQYVQTVDHWIAFILLAIVGGRMAMEGFSRSETEEVSADSRSLVILMATAIGTSIDAMAVGVSLAFLQVNIVIVAIAIGFATFAMSTGGMLLSRLIGPRFGKWAEVVGGVGLFCLGTSILVDHLTAG</sequence>
<reference evidence="9 10" key="1">
    <citation type="submission" date="2019-06" db="EMBL/GenBank/DDBJ databases">
        <title>Sorghum-associated microbial communities from plants grown in Nebraska, USA.</title>
        <authorList>
            <person name="Schachtman D."/>
        </authorList>
    </citation>
    <scope>NUCLEOTIDE SEQUENCE [LARGE SCALE GENOMIC DNA]</scope>
    <source>
        <strain evidence="9 10">1225</strain>
    </source>
</reference>
<evidence type="ECO:0000256" key="1">
    <source>
        <dbReference type="ARBA" id="ARBA00022448"/>
    </source>
</evidence>
<dbReference type="EMBL" id="VIWP01000002">
    <property type="protein sequence ID" value="TWF56623.1"/>
    <property type="molecule type" value="Genomic_DNA"/>
</dbReference>
<keyword evidence="10" id="KW-1185">Reference proteome</keyword>
<comment type="subcellular location">
    <subcellularLocation>
        <location evidence="8">Cell membrane</location>
        <topology evidence="8">Multi-pass membrane protein</topology>
    </subcellularLocation>
</comment>
<dbReference type="GO" id="GO:0005886">
    <property type="term" value="C:plasma membrane"/>
    <property type="evidence" value="ECO:0007669"/>
    <property type="project" value="UniProtKB-SubCell"/>
</dbReference>
<feature type="transmembrane region" description="Helical" evidence="8">
    <location>
        <begin position="146"/>
        <end position="168"/>
    </location>
</feature>
<dbReference type="GO" id="GO:0005384">
    <property type="term" value="F:manganese ion transmembrane transporter activity"/>
    <property type="evidence" value="ECO:0007669"/>
    <property type="project" value="UniProtKB-UniRule"/>
</dbReference>
<evidence type="ECO:0000256" key="4">
    <source>
        <dbReference type="ARBA" id="ARBA00022989"/>
    </source>
</evidence>
<name>A0A561R226_9HYPH</name>
<comment type="function">
    <text evidence="8">Probably functions as a manganese efflux pump.</text>
</comment>
<feature type="transmembrane region" description="Helical" evidence="8">
    <location>
        <begin position="206"/>
        <end position="224"/>
    </location>
</feature>
<evidence type="ECO:0000256" key="5">
    <source>
        <dbReference type="ARBA" id="ARBA00023065"/>
    </source>
</evidence>
<dbReference type="Pfam" id="PF02659">
    <property type="entry name" value="Mntp"/>
    <property type="match status" value="1"/>
</dbReference>
<feature type="transmembrane region" description="Helical" evidence="8">
    <location>
        <begin position="174"/>
        <end position="194"/>
    </location>
</feature>
<dbReference type="PANTHER" id="PTHR35529">
    <property type="entry name" value="MANGANESE EFFLUX PUMP MNTP-RELATED"/>
    <property type="match status" value="1"/>
</dbReference>
<evidence type="ECO:0000313" key="9">
    <source>
        <dbReference type="EMBL" id="TWF56623.1"/>
    </source>
</evidence>
<dbReference type="InterPro" id="IPR022929">
    <property type="entry name" value="Put_MntP"/>
</dbReference>
<proteinExistence type="inferred from homology"/>
<evidence type="ECO:0000313" key="10">
    <source>
        <dbReference type="Proteomes" id="UP000320653"/>
    </source>
</evidence>
<organism evidence="9 10">
    <name type="scientific">Neorhizobium alkalisoli</name>
    <dbReference type="NCBI Taxonomy" id="528178"/>
    <lineage>
        <taxon>Bacteria</taxon>
        <taxon>Pseudomonadati</taxon>
        <taxon>Pseudomonadota</taxon>
        <taxon>Alphaproteobacteria</taxon>
        <taxon>Hyphomicrobiales</taxon>
        <taxon>Rhizobiaceae</taxon>
        <taxon>Rhizobium/Agrobacterium group</taxon>
        <taxon>Neorhizobium</taxon>
    </lineage>
</organism>
<feature type="transmembrane region" description="Helical" evidence="8">
    <location>
        <begin position="83"/>
        <end position="107"/>
    </location>
</feature>
<feature type="transmembrane region" description="Helical" evidence="8">
    <location>
        <begin position="113"/>
        <end position="134"/>
    </location>
</feature>
<keyword evidence="7 8" id="KW-0464">Manganese</keyword>
<keyword evidence="4 8" id="KW-1133">Transmembrane helix</keyword>
<dbReference type="InterPro" id="IPR003810">
    <property type="entry name" value="Mntp/YtaF"/>
</dbReference>
<feature type="transmembrane region" description="Helical" evidence="8">
    <location>
        <begin position="41"/>
        <end position="62"/>
    </location>
</feature>
<keyword evidence="2 8" id="KW-1003">Cell membrane</keyword>
<comment type="caution">
    <text evidence="9">The sequence shown here is derived from an EMBL/GenBank/DDBJ whole genome shotgun (WGS) entry which is preliminary data.</text>
</comment>
<evidence type="ECO:0000256" key="6">
    <source>
        <dbReference type="ARBA" id="ARBA00023136"/>
    </source>
</evidence>
<evidence type="ECO:0000256" key="2">
    <source>
        <dbReference type="ARBA" id="ARBA00022475"/>
    </source>
</evidence>
<evidence type="ECO:0000256" key="7">
    <source>
        <dbReference type="ARBA" id="ARBA00023211"/>
    </source>
</evidence>
<comment type="similarity">
    <text evidence="8">Belongs to the MntP (TC 9.B.29) family.</text>
</comment>
<gene>
    <name evidence="8" type="primary">mntP</name>
    <name evidence="9" type="ORF">FHW37_102258</name>
</gene>
<keyword evidence="3 8" id="KW-0812">Transmembrane</keyword>
<dbReference type="Proteomes" id="UP000320653">
    <property type="component" value="Unassembled WGS sequence"/>
</dbReference>
<keyword evidence="5 8" id="KW-0406">Ion transport</keyword>